<comment type="caution">
    <text evidence="7">The sequence shown here is derived from an EMBL/GenBank/DDBJ whole genome shotgun (WGS) entry which is preliminary data.</text>
</comment>
<evidence type="ECO:0000256" key="3">
    <source>
        <dbReference type="ARBA" id="ARBA00056708"/>
    </source>
</evidence>
<dbReference type="Proteomes" id="UP000821853">
    <property type="component" value="Unassembled WGS sequence"/>
</dbReference>
<dbReference type="PANTHER" id="PTHR14359:SF6">
    <property type="entry name" value="PHOSPHOPANTOTHENOYLCYSTEINE DECARBOXYLASE"/>
    <property type="match status" value="1"/>
</dbReference>
<dbReference type="InterPro" id="IPR003382">
    <property type="entry name" value="Flavoprotein"/>
</dbReference>
<dbReference type="OMA" id="KGLACGD"/>
<protein>
    <recommendedName>
        <fullName evidence="4">Phosphopantothenoylcysteine decarboxylase</fullName>
    </recommendedName>
    <alternativeName>
        <fullName evidence="5">CoaC</fullName>
    </alternativeName>
</protein>
<keyword evidence="8" id="KW-1185">Reference proteome</keyword>
<gene>
    <name evidence="7" type="ORF">HPB48_023765</name>
</gene>
<dbReference type="GO" id="GO:0015937">
    <property type="term" value="P:coenzyme A biosynthetic process"/>
    <property type="evidence" value="ECO:0007669"/>
    <property type="project" value="UniProtKB-KW"/>
</dbReference>
<dbReference type="GO" id="GO:0071513">
    <property type="term" value="C:phosphopantothenoylcysteine decarboxylase complex"/>
    <property type="evidence" value="ECO:0007669"/>
    <property type="project" value="TreeGrafter"/>
</dbReference>
<dbReference type="PANTHER" id="PTHR14359">
    <property type="entry name" value="HOMO-OLIGOMERIC FLAVIN CONTAINING CYS DECARBOXYLASE FAMILY"/>
    <property type="match status" value="1"/>
</dbReference>
<name>A0A9J6H5U1_HAELO</name>
<dbReference type="Gene3D" id="3.40.50.1950">
    <property type="entry name" value="Flavin prenyltransferase-like"/>
    <property type="match status" value="1"/>
</dbReference>
<dbReference type="SUPFAM" id="SSF52507">
    <property type="entry name" value="Homo-oligomeric flavin-containing Cys decarboxylases, HFCD"/>
    <property type="match status" value="1"/>
</dbReference>
<accession>A0A9J6H5U1</accession>
<comment type="similarity">
    <text evidence="2">Belongs to the HFCD (homooligomeric flavin containing Cys decarboxylase) superfamily.</text>
</comment>
<dbReference type="GO" id="GO:0010181">
    <property type="term" value="F:FMN binding"/>
    <property type="evidence" value="ECO:0007669"/>
    <property type="project" value="TreeGrafter"/>
</dbReference>
<dbReference type="GO" id="GO:0004633">
    <property type="term" value="F:phosphopantothenoylcysteine decarboxylase activity"/>
    <property type="evidence" value="ECO:0007669"/>
    <property type="project" value="TreeGrafter"/>
</dbReference>
<evidence type="ECO:0000256" key="5">
    <source>
        <dbReference type="ARBA" id="ARBA00082063"/>
    </source>
</evidence>
<evidence type="ECO:0000256" key="4">
    <source>
        <dbReference type="ARBA" id="ARBA00070201"/>
    </source>
</evidence>
<reference evidence="7 8" key="1">
    <citation type="journal article" date="2020" name="Cell">
        <title>Large-Scale Comparative Analyses of Tick Genomes Elucidate Their Genetic Diversity and Vector Capacities.</title>
        <authorList>
            <consortium name="Tick Genome and Microbiome Consortium (TIGMIC)"/>
            <person name="Jia N."/>
            <person name="Wang J."/>
            <person name="Shi W."/>
            <person name="Du L."/>
            <person name="Sun Y."/>
            <person name="Zhan W."/>
            <person name="Jiang J.F."/>
            <person name="Wang Q."/>
            <person name="Zhang B."/>
            <person name="Ji P."/>
            <person name="Bell-Sakyi L."/>
            <person name="Cui X.M."/>
            <person name="Yuan T.T."/>
            <person name="Jiang B.G."/>
            <person name="Yang W.F."/>
            <person name="Lam T.T."/>
            <person name="Chang Q.C."/>
            <person name="Ding S.J."/>
            <person name="Wang X.J."/>
            <person name="Zhu J.G."/>
            <person name="Ruan X.D."/>
            <person name="Zhao L."/>
            <person name="Wei J.T."/>
            <person name="Ye R.Z."/>
            <person name="Que T.C."/>
            <person name="Du C.H."/>
            <person name="Zhou Y.H."/>
            <person name="Cheng J.X."/>
            <person name="Dai P.F."/>
            <person name="Guo W.B."/>
            <person name="Han X.H."/>
            <person name="Huang E.J."/>
            <person name="Li L.F."/>
            <person name="Wei W."/>
            <person name="Gao Y.C."/>
            <person name="Liu J.Z."/>
            <person name="Shao H.Z."/>
            <person name="Wang X."/>
            <person name="Wang C.C."/>
            <person name="Yang T.C."/>
            <person name="Huo Q.B."/>
            <person name="Li W."/>
            <person name="Chen H.Y."/>
            <person name="Chen S.E."/>
            <person name="Zhou L.G."/>
            <person name="Ni X.B."/>
            <person name="Tian J.H."/>
            <person name="Sheng Y."/>
            <person name="Liu T."/>
            <person name="Pan Y.S."/>
            <person name="Xia L.Y."/>
            <person name="Li J."/>
            <person name="Zhao F."/>
            <person name="Cao W.C."/>
        </authorList>
    </citation>
    <scope>NUCLEOTIDE SEQUENCE [LARGE SCALE GENOMIC DNA]</scope>
    <source>
        <strain evidence="7">HaeL-2018</strain>
    </source>
</reference>
<evidence type="ECO:0000313" key="7">
    <source>
        <dbReference type="EMBL" id="KAH9383043.1"/>
    </source>
</evidence>
<dbReference type="OrthoDB" id="1532798at2759"/>
<evidence type="ECO:0000313" key="8">
    <source>
        <dbReference type="Proteomes" id="UP000821853"/>
    </source>
</evidence>
<proteinExistence type="inferred from homology"/>
<dbReference type="InterPro" id="IPR036551">
    <property type="entry name" value="Flavin_trans-like"/>
</dbReference>
<dbReference type="Pfam" id="PF02441">
    <property type="entry name" value="Flavoprotein"/>
    <property type="match status" value="1"/>
</dbReference>
<evidence type="ECO:0000259" key="6">
    <source>
        <dbReference type="Pfam" id="PF02441"/>
    </source>
</evidence>
<dbReference type="VEuPathDB" id="VectorBase:HLOH_044072"/>
<dbReference type="FunFam" id="3.40.50.1950:FF:000004">
    <property type="entry name" value="Phosphopantothenoylcysteine decarboxylase"/>
    <property type="match status" value="1"/>
</dbReference>
<sequence>MSSEVSTSTKTLKILIGCTGSVASVKIPVLVQQLMQQRFAGYVATELKIVATDKALHFFDRSLIPRSVPLLVDADEWMTWRKMSDPVLHIELRRWADIMVIAPLDANTMAKIACGLCDNLLTCVVRAWDLQKPLLFCPAMNTHMWCHPITAKHVVTLKDLGYIEVPCVDKKLACGDRGYGGMAEVPTIVSYIVAAAQEVKS</sequence>
<dbReference type="AlphaFoldDB" id="A0A9J6H5U1"/>
<keyword evidence="1" id="KW-0173">Coenzyme A biosynthesis</keyword>
<evidence type="ECO:0000256" key="1">
    <source>
        <dbReference type="ARBA" id="ARBA00022993"/>
    </source>
</evidence>
<evidence type="ECO:0000256" key="2">
    <source>
        <dbReference type="ARBA" id="ARBA00038350"/>
    </source>
</evidence>
<comment type="function">
    <text evidence="3">Catalyzes the decarboxylation of the cysteine moiety of 4-phosphopantothenoylcysteine to form 4'-phosphopantotheine and this reaction forms part of the biosynthesis of coenzyme A.</text>
</comment>
<feature type="domain" description="Flavoprotein" evidence="6">
    <location>
        <begin position="13"/>
        <end position="193"/>
    </location>
</feature>
<dbReference type="EMBL" id="JABSTR010000962">
    <property type="protein sequence ID" value="KAH9383043.1"/>
    <property type="molecule type" value="Genomic_DNA"/>
</dbReference>
<organism evidence="7 8">
    <name type="scientific">Haemaphysalis longicornis</name>
    <name type="common">Bush tick</name>
    <dbReference type="NCBI Taxonomy" id="44386"/>
    <lineage>
        <taxon>Eukaryota</taxon>
        <taxon>Metazoa</taxon>
        <taxon>Ecdysozoa</taxon>
        <taxon>Arthropoda</taxon>
        <taxon>Chelicerata</taxon>
        <taxon>Arachnida</taxon>
        <taxon>Acari</taxon>
        <taxon>Parasitiformes</taxon>
        <taxon>Ixodida</taxon>
        <taxon>Ixodoidea</taxon>
        <taxon>Ixodidae</taxon>
        <taxon>Haemaphysalinae</taxon>
        <taxon>Haemaphysalis</taxon>
    </lineage>
</organism>